<evidence type="ECO:0000256" key="10">
    <source>
        <dbReference type="ARBA" id="ARBA00023136"/>
    </source>
</evidence>
<keyword evidence="6 12" id="KW-0812">Transmembrane</keyword>
<dbReference type="InterPro" id="IPR006136">
    <property type="entry name" value="FlhB"/>
</dbReference>
<keyword evidence="8 12" id="KW-0653">Protein transport</keyword>
<keyword evidence="13" id="KW-0282">Flagellum</keyword>
<protein>
    <recommendedName>
        <fullName evidence="3 12">Flagellar biosynthetic protein FlhB</fullName>
    </recommendedName>
</protein>
<dbReference type="AlphaFoldDB" id="A0A1M4TEK5"/>
<evidence type="ECO:0000256" key="4">
    <source>
        <dbReference type="ARBA" id="ARBA00022448"/>
    </source>
</evidence>
<evidence type="ECO:0000256" key="1">
    <source>
        <dbReference type="ARBA" id="ARBA00004651"/>
    </source>
</evidence>
<dbReference type="GO" id="GO:0005886">
    <property type="term" value="C:plasma membrane"/>
    <property type="evidence" value="ECO:0007669"/>
    <property type="project" value="UniProtKB-SubCell"/>
</dbReference>
<feature type="transmembrane region" description="Helical" evidence="12">
    <location>
        <begin position="153"/>
        <end position="175"/>
    </location>
</feature>
<evidence type="ECO:0000313" key="14">
    <source>
        <dbReference type="Proteomes" id="UP000184404"/>
    </source>
</evidence>
<evidence type="ECO:0000256" key="12">
    <source>
        <dbReference type="RuleBase" id="RU364091"/>
    </source>
</evidence>
<feature type="transmembrane region" description="Helical" evidence="12">
    <location>
        <begin position="92"/>
        <end position="118"/>
    </location>
</feature>
<dbReference type="EMBL" id="FQUG01000002">
    <property type="protein sequence ID" value="SHE42784.1"/>
    <property type="molecule type" value="Genomic_DNA"/>
</dbReference>
<evidence type="ECO:0000256" key="9">
    <source>
        <dbReference type="ARBA" id="ARBA00022989"/>
    </source>
</evidence>
<dbReference type="PRINTS" id="PR00950">
    <property type="entry name" value="TYPE3IMSPROT"/>
</dbReference>
<evidence type="ECO:0000256" key="8">
    <source>
        <dbReference type="ARBA" id="ARBA00022927"/>
    </source>
</evidence>
<comment type="similarity">
    <text evidence="2 12">Belongs to the type III secretion exporter family.</text>
</comment>
<dbReference type="PANTHER" id="PTHR30531:SF12">
    <property type="entry name" value="FLAGELLAR BIOSYNTHETIC PROTEIN FLHB"/>
    <property type="match status" value="1"/>
</dbReference>
<dbReference type="Gene3D" id="3.40.1690.10">
    <property type="entry name" value="secretion proteins EscU"/>
    <property type="match status" value="1"/>
</dbReference>
<keyword evidence="13" id="KW-0969">Cilium</keyword>
<keyword evidence="9 12" id="KW-1133">Transmembrane helix</keyword>
<dbReference type="PANTHER" id="PTHR30531">
    <property type="entry name" value="FLAGELLAR BIOSYNTHETIC PROTEIN FLHB"/>
    <property type="match status" value="1"/>
</dbReference>
<evidence type="ECO:0000256" key="5">
    <source>
        <dbReference type="ARBA" id="ARBA00022475"/>
    </source>
</evidence>
<evidence type="ECO:0000256" key="2">
    <source>
        <dbReference type="ARBA" id="ARBA00010690"/>
    </source>
</evidence>
<dbReference type="GO" id="GO:0044780">
    <property type="term" value="P:bacterial-type flagellum assembly"/>
    <property type="evidence" value="ECO:0007669"/>
    <property type="project" value="InterPro"/>
</dbReference>
<dbReference type="InterPro" id="IPR006135">
    <property type="entry name" value="T3SS_substrate_exporter"/>
</dbReference>
<comment type="caution">
    <text evidence="12">Lacks conserved residue(s) required for the propagation of feature annotation.</text>
</comment>
<dbReference type="SUPFAM" id="SSF160544">
    <property type="entry name" value="EscU C-terminal domain-like"/>
    <property type="match status" value="1"/>
</dbReference>
<keyword evidence="4 12" id="KW-0813">Transport</keyword>
<keyword evidence="7 12" id="KW-1005">Bacterial flagellum biogenesis</keyword>
<dbReference type="Pfam" id="PF01312">
    <property type="entry name" value="Bac_export_2"/>
    <property type="match status" value="1"/>
</dbReference>
<name>A0A1M4TEK5_9FIRM</name>
<comment type="subcellular location">
    <subcellularLocation>
        <location evidence="1">Cell membrane</location>
        <topology evidence="1">Multi-pass membrane protein</topology>
    </subcellularLocation>
</comment>
<dbReference type="Proteomes" id="UP000184404">
    <property type="component" value="Unassembled WGS sequence"/>
</dbReference>
<dbReference type="InterPro" id="IPR029025">
    <property type="entry name" value="T3SS_substrate_exporter_C"/>
</dbReference>
<feature type="transmembrane region" description="Helical" evidence="12">
    <location>
        <begin position="200"/>
        <end position="222"/>
    </location>
</feature>
<keyword evidence="5 12" id="KW-1003">Cell membrane</keyword>
<dbReference type="GO" id="GO:0009306">
    <property type="term" value="P:protein secretion"/>
    <property type="evidence" value="ECO:0007669"/>
    <property type="project" value="InterPro"/>
</dbReference>
<gene>
    <name evidence="12" type="primary">flhB</name>
    <name evidence="13" type="ORF">SAMN02745190_00453</name>
</gene>
<keyword evidence="10 12" id="KW-0472">Membrane</keyword>
<dbReference type="STRING" id="1123243.SAMN02745190_00453"/>
<evidence type="ECO:0000256" key="11">
    <source>
        <dbReference type="ARBA" id="ARBA00023225"/>
    </source>
</evidence>
<evidence type="ECO:0000256" key="6">
    <source>
        <dbReference type="ARBA" id="ARBA00022692"/>
    </source>
</evidence>
<evidence type="ECO:0000256" key="7">
    <source>
        <dbReference type="ARBA" id="ARBA00022795"/>
    </source>
</evidence>
<dbReference type="NCBIfam" id="TIGR00328">
    <property type="entry name" value="flhB"/>
    <property type="match status" value="1"/>
</dbReference>
<dbReference type="FunFam" id="3.40.1690.10:FF:000001">
    <property type="entry name" value="Flagellar biosynthetic protein FlhB"/>
    <property type="match status" value="1"/>
</dbReference>
<organism evidence="13 14">
    <name type="scientific">Schwartzia succinivorans DSM 10502</name>
    <dbReference type="NCBI Taxonomy" id="1123243"/>
    <lineage>
        <taxon>Bacteria</taxon>
        <taxon>Bacillati</taxon>
        <taxon>Bacillota</taxon>
        <taxon>Negativicutes</taxon>
        <taxon>Selenomonadales</taxon>
        <taxon>Selenomonadaceae</taxon>
        <taxon>Schwartzia</taxon>
    </lineage>
</organism>
<evidence type="ECO:0000256" key="3">
    <source>
        <dbReference type="ARBA" id="ARBA00021622"/>
    </source>
</evidence>
<keyword evidence="13" id="KW-0966">Cell projection</keyword>
<keyword evidence="14" id="KW-1185">Reference proteome</keyword>
<proteinExistence type="inferred from homology"/>
<sequence length="366" mass="41332">MSSGQFDRKFVFDLQLFSGEKTEDPTAKRQADARNKGQIAKSTELSGAFVMLAGFWGLKMLGSSVYEEICNYMTYIFNHMSQGVDTETVMQLFIGIIIVLAKTAFPIMGMIMAVGLFINFMQVGINFTTEPLGFKLENLNPINGMGRIFSKRALVELVKSIFKILIIGSFVYNFLKDEILQIPKLLYLELAASLPNIADVIFSLAFKIIGVYFILSVFDYAFQKWSTFQSLKMSKQEVKEEFKQMEGDPQIKGKIRSKQREMAMSRMMQEVPNADVVVTNPTHFAVALKYDRGMPAPQVVAKGQDFVAQKIKDTAREAGVTIVENRPLARALYASVEIGDTVPKELYKSVAEVLAYVYRLKHRRYA</sequence>
<accession>A0A1M4TEK5</accession>
<keyword evidence="11 12" id="KW-1006">Bacterial flagellum protein export</keyword>
<reference evidence="13 14" key="1">
    <citation type="submission" date="2016-11" db="EMBL/GenBank/DDBJ databases">
        <authorList>
            <person name="Jaros S."/>
            <person name="Januszkiewicz K."/>
            <person name="Wedrychowicz H."/>
        </authorList>
    </citation>
    <scope>NUCLEOTIDE SEQUENCE [LARGE SCALE GENOMIC DNA]</scope>
    <source>
        <strain evidence="13 14">DSM 10502</strain>
    </source>
</reference>
<comment type="function">
    <text evidence="12">Required for formation of the rod structure in the basal body of the flagellar apparatus. Together with FliI and FliH, may constitute the export apparatus of flagellin.</text>
</comment>
<evidence type="ECO:0000313" key="13">
    <source>
        <dbReference type="EMBL" id="SHE42784.1"/>
    </source>
</evidence>
<dbReference type="Gene3D" id="6.10.250.2080">
    <property type="match status" value="1"/>
</dbReference>